<evidence type="ECO:0000313" key="1">
    <source>
        <dbReference type="EMBL" id="MCD2425178.1"/>
    </source>
</evidence>
<dbReference type="EMBL" id="JAJNEC010000006">
    <property type="protein sequence ID" value="MCD2425178.1"/>
    <property type="molecule type" value="Genomic_DNA"/>
</dbReference>
<gene>
    <name evidence="1" type="ORF">LQ567_20500</name>
</gene>
<dbReference type="Proteomes" id="UP001199816">
    <property type="component" value="Unassembled WGS sequence"/>
</dbReference>
<dbReference type="RefSeq" id="WP_231007611.1">
    <property type="nucleotide sequence ID" value="NZ_JAJNEC010000006.1"/>
</dbReference>
<proteinExistence type="predicted"/>
<comment type="caution">
    <text evidence="1">The sequence shown here is derived from an EMBL/GenBank/DDBJ whole genome shotgun (WGS) entry which is preliminary data.</text>
</comment>
<dbReference type="InterPro" id="IPR009097">
    <property type="entry name" value="Cyclic_Pdiesterase"/>
</dbReference>
<reference evidence="1 2" key="1">
    <citation type="submission" date="2021-11" db="EMBL/GenBank/DDBJ databases">
        <title>Genomic of Niabella pedocola.</title>
        <authorList>
            <person name="Wu T."/>
        </authorList>
    </citation>
    <scope>NUCLEOTIDE SEQUENCE [LARGE SCALE GENOMIC DNA]</scope>
    <source>
        <strain evidence="1 2">JCM 31011</strain>
    </source>
</reference>
<dbReference type="InterPro" id="IPR050580">
    <property type="entry name" value="2H_phosphoesterase_YjcG-like"/>
</dbReference>
<keyword evidence="2" id="KW-1185">Reference proteome</keyword>
<evidence type="ECO:0000313" key="2">
    <source>
        <dbReference type="Proteomes" id="UP001199816"/>
    </source>
</evidence>
<evidence type="ECO:0008006" key="3">
    <source>
        <dbReference type="Google" id="ProtNLM"/>
    </source>
</evidence>
<dbReference type="PANTHER" id="PTHR40037">
    <property type="entry name" value="PHOSPHOESTERASE YJCG-RELATED"/>
    <property type="match status" value="1"/>
</dbReference>
<protein>
    <recommendedName>
        <fullName evidence="3">2'-5' RNA ligase</fullName>
    </recommendedName>
</protein>
<accession>A0ABS8PVT1</accession>
<dbReference type="SUPFAM" id="SSF55144">
    <property type="entry name" value="LigT-like"/>
    <property type="match status" value="1"/>
</dbReference>
<dbReference type="PANTHER" id="PTHR40037:SF1">
    <property type="entry name" value="PHOSPHOESTERASE SAOUHSC_00951-RELATED"/>
    <property type="match status" value="1"/>
</dbReference>
<sequence>MQDIITYKRAALNNYRLILDTPVAVKRKIADISTRLDALFPGTPLAGSSSVIYLASFSVYEPDEMAVTDQLHRIALATMPWKIHLKGVAHLEKKEIYIPVTEGERINAVTEKIAALPASWSNERFNTLPRISLARNLQSWQFERVWPYFEKEPFQTQFIMNGMLLLRQLEGYRSWHVEQRFLFENQLIID</sequence>
<dbReference type="Pfam" id="PF13563">
    <property type="entry name" value="2_5_RNA_ligase2"/>
    <property type="match status" value="1"/>
</dbReference>
<name>A0ABS8PVT1_9BACT</name>
<organism evidence="1 2">
    <name type="scientific">Niabella pedocola</name>
    <dbReference type="NCBI Taxonomy" id="1752077"/>
    <lineage>
        <taxon>Bacteria</taxon>
        <taxon>Pseudomonadati</taxon>
        <taxon>Bacteroidota</taxon>
        <taxon>Chitinophagia</taxon>
        <taxon>Chitinophagales</taxon>
        <taxon>Chitinophagaceae</taxon>
        <taxon>Niabella</taxon>
    </lineage>
</organism>
<dbReference type="Gene3D" id="3.90.1140.10">
    <property type="entry name" value="Cyclic phosphodiesterase"/>
    <property type="match status" value="1"/>
</dbReference>